<dbReference type="AGR" id="RGD:1562941"/>
<feature type="domain" description="UPAR/Ly6" evidence="8">
    <location>
        <begin position="627"/>
        <end position="693"/>
    </location>
</feature>
<evidence type="ECO:0000256" key="7">
    <source>
        <dbReference type="SAM" id="SignalP"/>
    </source>
</evidence>
<dbReference type="GeneID" id="499099"/>
<dbReference type="GO" id="GO:0048306">
    <property type="term" value="F:calcium-dependent protein binding"/>
    <property type="evidence" value="ECO:0000266"/>
    <property type="project" value="RGD"/>
</dbReference>
<evidence type="ECO:0000256" key="2">
    <source>
        <dbReference type="ARBA" id="ARBA00022475"/>
    </source>
</evidence>
<dbReference type="Reactome" id="R-RNO-140875">
    <property type="pathway name" value="Common Pathway of Fibrin Clot Formation"/>
</dbReference>
<keyword evidence="3 7" id="KW-0732">Signal</keyword>
<dbReference type="InterPro" id="IPR051899">
    <property type="entry name" value="Fert-Immune_med_protein"/>
</dbReference>
<sequence length="1020" mass="108517">MNPMPVLTLLGVSTLLPCVPALICQRGRIQTVRNESELPLEWGTGEKACEVGEGCQDVVMLLHNGPLINLVIIKGCIKAEDQEPRVTWLSTGPGLSVVSYTHVCRHGDLCNNASSTRILEDLSTPTVPGSLRCPLCLSNNDCENAPEQVCPVGSIYCYNGVLRLRGEGIRTNLKVQGCMAQPGCNLLNGTTAVGTLDMSENCGLQLGPQALDCNSASLDIVKDVSDLHLSWTTGWKTCEADEGCYETVMLIQNGQEIHMALTKGCTSSVNREAQLTRHRTGPGISIVSYVHVCRNGDFCNDLSSTETLWIPPPDTAPSLLLLLPVPGTLRCPHCLSTRDCENAPEQVCPEGTHCYNGVLRLRGGAIATNLRVQGCTSQPGCGLLNGTKTIGPIGVREDCGPQSGAQALECRSGWAEGLRKVSSLPLDWTTAWETCKIGEGCQETALLIQNGPLVNLVLIKGCTAEEDHKPQITRHRLSPSLSIVSYSHVCRHWDFCNDLSSTHPLWLPPPPVEGLGNVSCPFCLSKDGCPQNGPKQVCPVDSSHCYSGVLSLRGGGFISDLKVQGCTSQSQSQSDCNLLNGIQTIGPIKLHESCGFHLAAESLKCQHGTLEAVQHISKLPLQWTAEQKTCNVGEGCQDTLVIIENGEHVNLVLTKGCTAAEDHKAKVTEHRTGPGLAVISYTRVCREKDLCNDLSTTVPLWAPPPVTAPGNTRCPLCFTAQACENAPEQFCPAGSTHCYSGVLSLRGGEIISKLKVQGCMSQPGCNLLNGTQKIGPVDVSEDCSPRSNSLTCHRGTMLKIGNGFAEKAVEWTPLSSQVCEPDEICQETLLLIDVGQKSALLGSKGCSSLGAQNDVGVSIFSRPPGMVVASYTRFCSSNLCNAASSTSVLLSNLPRPEVLPPGSVKCPVCVQLFRSCFQTSDFVTCPRGATHCYRGDIALRGGGLSSTLSIQGCMASPVKSLLGNSKTIGILSAKESSENERGDEDDEKPLLDGASASSPASMLGLLVLLSSLCAGICPLH</sequence>
<keyword evidence="5" id="KW-0325">Glycoprotein</keyword>
<feature type="domain" description="UPAR/Ly6" evidence="8">
    <location>
        <begin position="328"/>
        <end position="401"/>
    </location>
</feature>
<dbReference type="GO" id="GO:0043315">
    <property type="term" value="P:positive regulation of neutrophil degranulation"/>
    <property type="evidence" value="ECO:0000266"/>
    <property type="project" value="RGD"/>
</dbReference>
<dbReference type="HOGENOM" id="CLU_345789_0_0_1"/>
<dbReference type="CTD" id="57126"/>
<dbReference type="GO" id="GO:1990266">
    <property type="term" value="P:neutrophil migration"/>
    <property type="evidence" value="ECO:0000266"/>
    <property type="project" value="RGD"/>
</dbReference>
<dbReference type="GO" id="GO:0034394">
    <property type="term" value="P:protein localization to cell surface"/>
    <property type="evidence" value="ECO:0000266"/>
    <property type="project" value="RGD"/>
</dbReference>
<feature type="chain" id="PRO_5035210901" evidence="7">
    <location>
        <begin position="22"/>
        <end position="1020"/>
    </location>
</feature>
<evidence type="ECO:0000256" key="1">
    <source>
        <dbReference type="ARBA" id="ARBA00004236"/>
    </source>
</evidence>
<keyword evidence="4" id="KW-0472">Membrane</keyword>
<dbReference type="GO" id="GO:0032930">
    <property type="term" value="P:positive regulation of superoxide anion generation"/>
    <property type="evidence" value="ECO:0000266"/>
    <property type="project" value="RGD"/>
</dbReference>
<dbReference type="PANTHER" id="PTHR16529:SF8">
    <property type="entry name" value="CD177 ANTIGEN"/>
    <property type="match status" value="1"/>
</dbReference>
<keyword evidence="10" id="KW-1185">Reference proteome</keyword>
<dbReference type="GO" id="GO:0044853">
    <property type="term" value="C:plasma membrane raft"/>
    <property type="evidence" value="ECO:0000266"/>
    <property type="project" value="RGD"/>
</dbReference>
<dbReference type="CDD" id="cd23636">
    <property type="entry name" value="TFP_LU_ECD_CD177_rpt2"/>
    <property type="match status" value="3"/>
</dbReference>
<dbReference type="GO" id="GO:0030667">
    <property type="term" value="C:secretory granule membrane"/>
    <property type="evidence" value="ECO:0000266"/>
    <property type="project" value="RGD"/>
</dbReference>
<organism evidence="9 10">
    <name type="scientific">Rattus norvegicus</name>
    <name type="common">Rat</name>
    <dbReference type="NCBI Taxonomy" id="10116"/>
    <lineage>
        <taxon>Eukaryota</taxon>
        <taxon>Metazoa</taxon>
        <taxon>Chordata</taxon>
        <taxon>Craniata</taxon>
        <taxon>Vertebrata</taxon>
        <taxon>Euteleostomi</taxon>
        <taxon>Mammalia</taxon>
        <taxon>Eutheria</taxon>
        <taxon>Euarchontoglires</taxon>
        <taxon>Glires</taxon>
        <taxon>Rodentia</taxon>
        <taxon>Myomorpha</taxon>
        <taxon>Muroidea</taxon>
        <taxon>Muridae</taxon>
        <taxon>Murinae</taxon>
        <taxon>Rattus</taxon>
    </lineage>
</organism>
<dbReference type="GO" id="GO:2001044">
    <property type="term" value="P:regulation of integrin-mediated signaling pathway"/>
    <property type="evidence" value="ECO:0000266"/>
    <property type="project" value="RGD"/>
</dbReference>
<feature type="domain" description="UPAR/Ly6" evidence="8">
    <location>
        <begin position="903"/>
        <end position="976"/>
    </location>
</feature>
<dbReference type="GO" id="GO:0098742">
    <property type="term" value="P:cell-cell adhesion via plasma-membrane adhesion molecules"/>
    <property type="evidence" value="ECO:0000266"/>
    <property type="project" value="RGD"/>
</dbReference>
<evidence type="ECO:0000256" key="4">
    <source>
        <dbReference type="ARBA" id="ARBA00023136"/>
    </source>
</evidence>
<feature type="domain" description="UPAR/Ly6" evidence="8">
    <location>
        <begin position="517"/>
        <end position="595"/>
    </location>
</feature>
<dbReference type="KEGG" id="rno:499099"/>
<gene>
    <name evidence="9 11" type="primary">Cd177</name>
</gene>
<reference evidence="9" key="1">
    <citation type="submission" date="2024-01" db="EMBL/GenBank/DDBJ databases">
        <title>GRCr8: a new rat reference genome assembly contstructed from accurate long reads and long range scaffolding.</title>
        <authorList>
            <person name="Doris P.A."/>
            <person name="Kalbfleisch T."/>
            <person name="Li K."/>
            <person name="Howe K."/>
            <person name="Wood J."/>
        </authorList>
    </citation>
    <scope>NUCLEOTIDE SEQUENCE [LARGE SCALE GENOMIC DNA]</scope>
    <source>
        <strain evidence="9">Brown Norway</strain>
    </source>
</reference>
<dbReference type="AlphaFoldDB" id="M0R8W9"/>
<reference evidence="9" key="2">
    <citation type="submission" date="2025-08" db="UniProtKB">
        <authorList>
            <consortium name="Ensembl"/>
        </authorList>
    </citation>
    <scope>IDENTIFICATION</scope>
    <source>
        <strain evidence="9">Brown Norway</strain>
    </source>
</reference>
<feature type="domain" description="UPAR/Ly6" evidence="8">
    <location>
        <begin position="237"/>
        <end position="301"/>
    </location>
</feature>
<dbReference type="GO" id="GO:0007159">
    <property type="term" value="P:leukocyte cell-cell adhesion"/>
    <property type="evidence" value="ECO:0000266"/>
    <property type="project" value="RGD"/>
</dbReference>
<dbReference type="STRING" id="10116.ENSRNOP00000065924"/>
<dbReference type="Reactome" id="R-RNO-6798695">
    <property type="pathway name" value="Neutrophil degranulation"/>
</dbReference>
<dbReference type="RefSeq" id="NP_001388739.1">
    <property type="nucleotide sequence ID" value="NM_001401810.1"/>
</dbReference>
<evidence type="ECO:0000256" key="5">
    <source>
        <dbReference type="ARBA" id="ARBA00023180"/>
    </source>
</evidence>
<evidence type="ECO:0000313" key="11">
    <source>
        <dbReference type="RGD" id="1562941"/>
    </source>
</evidence>
<dbReference type="CDD" id="cd23624">
    <property type="entry name" value="TFP_LU_ECD_CD177_rpt3"/>
    <property type="match status" value="1"/>
</dbReference>
<protein>
    <submittedName>
        <fullName evidence="9">CD177 molecule</fullName>
    </submittedName>
</protein>
<dbReference type="GO" id="GO:0005886">
    <property type="term" value="C:plasma membrane"/>
    <property type="evidence" value="ECO:0000266"/>
    <property type="project" value="RGD"/>
</dbReference>
<dbReference type="Pfam" id="PF00021">
    <property type="entry name" value="UPAR_LY6"/>
    <property type="match status" value="9"/>
</dbReference>
<dbReference type="Proteomes" id="UP000002494">
    <property type="component" value="Chromosome 1"/>
</dbReference>
<dbReference type="PaxDb" id="10116-ENSRNOP00000065924"/>
<dbReference type="InParanoid" id="M0R8W9"/>
<dbReference type="GO" id="GO:0070821">
    <property type="term" value="C:tertiary granule membrane"/>
    <property type="evidence" value="ECO:0000266"/>
    <property type="project" value="RGD"/>
</dbReference>
<dbReference type="VEuPathDB" id="HostDB:ENSRNOG00000022669"/>
<evidence type="ECO:0000313" key="10">
    <source>
        <dbReference type="Proteomes" id="UP000002494"/>
    </source>
</evidence>
<feature type="domain" description="UPAR/Ly6" evidence="8">
    <location>
        <begin position="130"/>
        <end position="203"/>
    </location>
</feature>
<dbReference type="Ensembl" id="ENSRNOT00000071704.3">
    <property type="protein sequence ID" value="ENSRNOP00000065924.2"/>
    <property type="gene ID" value="ENSRNOG00000022669.6"/>
</dbReference>
<dbReference type="eggNOG" id="ENOG502ST5V">
    <property type="taxonomic scope" value="Eukaryota"/>
</dbReference>
<evidence type="ECO:0000259" key="8">
    <source>
        <dbReference type="Pfam" id="PF00021"/>
    </source>
</evidence>
<evidence type="ECO:0000313" key="9">
    <source>
        <dbReference type="Ensembl" id="ENSRNOP00000065924.2"/>
    </source>
</evidence>
<dbReference type="Reactome" id="R-RNO-202733">
    <property type="pathway name" value="Cell surface interactions at the vascular wall"/>
</dbReference>
<feature type="domain" description="UPAR/Ly6" evidence="8">
    <location>
        <begin position="711"/>
        <end position="787"/>
    </location>
</feature>
<dbReference type="GO" id="GO:0072672">
    <property type="term" value="P:neutrophil extravasation"/>
    <property type="evidence" value="ECO:0000266"/>
    <property type="project" value="RGD"/>
</dbReference>
<dbReference type="GO" id="GO:0045217">
    <property type="term" value="P:cell-cell junction maintenance"/>
    <property type="evidence" value="ECO:0000266"/>
    <property type="project" value="RGD"/>
</dbReference>
<dbReference type="GO" id="GO:0005178">
    <property type="term" value="F:integrin binding"/>
    <property type="evidence" value="ECO:0000266"/>
    <property type="project" value="RGD"/>
</dbReference>
<dbReference type="GO" id="GO:0007155">
    <property type="term" value="P:cell adhesion"/>
    <property type="evidence" value="ECO:0000266"/>
    <property type="project" value="RGD"/>
</dbReference>
<evidence type="ECO:0000256" key="6">
    <source>
        <dbReference type="SAM" id="MobiDB-lite"/>
    </source>
</evidence>
<dbReference type="GO" id="GO:0002020">
    <property type="term" value="F:protease binding"/>
    <property type="evidence" value="ECO:0000266"/>
    <property type="project" value="RGD"/>
</dbReference>
<feature type="region of interest" description="Disordered" evidence="6">
    <location>
        <begin position="973"/>
        <end position="993"/>
    </location>
</feature>
<dbReference type="Bgee" id="ENSRNOG00000048783">
    <property type="expression patterns" value="Expressed in colon and 5 other cell types or tissues"/>
</dbReference>
<dbReference type="GO" id="GO:0030100">
    <property type="term" value="P:regulation of endocytosis"/>
    <property type="evidence" value="ECO:0000266"/>
    <property type="project" value="RGD"/>
</dbReference>
<dbReference type="RGD" id="1562941">
    <property type="gene designation" value="Cd177"/>
</dbReference>
<reference evidence="9" key="3">
    <citation type="submission" date="2025-09" db="UniProtKB">
        <authorList>
            <consortium name="Ensembl"/>
        </authorList>
    </citation>
    <scope>IDENTIFICATION</scope>
    <source>
        <strain evidence="9">Brown Norway</strain>
    </source>
</reference>
<proteinExistence type="predicted"/>
<keyword evidence="2" id="KW-1003">Cell membrane</keyword>
<feature type="domain" description="UPAR/Ly6" evidence="8">
    <location>
        <begin position="434"/>
        <end position="498"/>
    </location>
</feature>
<dbReference type="CDD" id="cd23623">
    <property type="entry name" value="TFP_LU_ECD_CD177_rpt1"/>
    <property type="match status" value="4"/>
</dbReference>
<name>M0R8W9_RAT</name>
<feature type="domain" description="UPAR/Ly6" evidence="8">
    <location>
        <begin position="817"/>
        <end position="882"/>
    </location>
</feature>
<accession>M0R8W9</accession>
<dbReference type="InterPro" id="IPR016054">
    <property type="entry name" value="LY6_UPA_recep-like"/>
</dbReference>
<dbReference type="PANTHER" id="PTHR16529">
    <property type="entry name" value="CD177 ANTIGEN"/>
    <property type="match status" value="1"/>
</dbReference>
<dbReference type="OrthoDB" id="9538399at2759"/>
<dbReference type="CDD" id="cd23637">
    <property type="entry name" value="TFP_LU_ECD_CD177_rpt4"/>
    <property type="match status" value="1"/>
</dbReference>
<dbReference type="GeneTree" id="ENSGT00530000063351"/>
<evidence type="ECO:0000256" key="3">
    <source>
        <dbReference type="ARBA" id="ARBA00022729"/>
    </source>
</evidence>
<comment type="subcellular location">
    <subcellularLocation>
        <location evidence="1">Cell membrane</location>
    </subcellularLocation>
</comment>
<feature type="signal peptide" evidence="7">
    <location>
        <begin position="1"/>
        <end position="21"/>
    </location>
</feature>
<dbReference type="OMA" id="NEECPVI"/>